<feature type="transmembrane region" description="Helical" evidence="1">
    <location>
        <begin position="6"/>
        <end position="24"/>
    </location>
</feature>
<comment type="caution">
    <text evidence="2">The sequence shown here is derived from an EMBL/GenBank/DDBJ whole genome shotgun (WGS) entry which is preliminary data.</text>
</comment>
<evidence type="ECO:0000256" key="1">
    <source>
        <dbReference type="SAM" id="Phobius"/>
    </source>
</evidence>
<gene>
    <name evidence="2" type="ORF">LCGC14_2143930</name>
</gene>
<dbReference type="AlphaFoldDB" id="A0A0F9DXX2"/>
<reference evidence="2" key="1">
    <citation type="journal article" date="2015" name="Nature">
        <title>Complex archaea that bridge the gap between prokaryotes and eukaryotes.</title>
        <authorList>
            <person name="Spang A."/>
            <person name="Saw J.H."/>
            <person name="Jorgensen S.L."/>
            <person name="Zaremba-Niedzwiedzka K."/>
            <person name="Martijn J."/>
            <person name="Lind A.E."/>
            <person name="van Eijk R."/>
            <person name="Schleper C."/>
            <person name="Guy L."/>
            <person name="Ettema T.J."/>
        </authorList>
    </citation>
    <scope>NUCLEOTIDE SEQUENCE</scope>
</reference>
<keyword evidence="1" id="KW-0812">Transmembrane</keyword>
<accession>A0A0F9DXX2</accession>
<keyword evidence="1" id="KW-1133">Transmembrane helix</keyword>
<organism evidence="2">
    <name type="scientific">marine sediment metagenome</name>
    <dbReference type="NCBI Taxonomy" id="412755"/>
    <lineage>
        <taxon>unclassified sequences</taxon>
        <taxon>metagenomes</taxon>
        <taxon>ecological metagenomes</taxon>
    </lineage>
</organism>
<sequence>MWMYNVFRLSIVAILVYIACKLFSEILERKLTFIEPVVGTTDKFG</sequence>
<proteinExistence type="predicted"/>
<evidence type="ECO:0000313" key="2">
    <source>
        <dbReference type="EMBL" id="KKL66544.1"/>
    </source>
</evidence>
<dbReference type="EMBL" id="LAZR01027167">
    <property type="protein sequence ID" value="KKL66544.1"/>
    <property type="molecule type" value="Genomic_DNA"/>
</dbReference>
<keyword evidence="1" id="KW-0472">Membrane</keyword>
<name>A0A0F9DXX2_9ZZZZ</name>
<protein>
    <submittedName>
        <fullName evidence="2">Uncharacterized protein</fullName>
    </submittedName>
</protein>